<comment type="caution">
    <text evidence="1">The sequence shown here is derived from an EMBL/GenBank/DDBJ whole genome shotgun (WGS) entry which is preliminary data.</text>
</comment>
<dbReference type="Proteomes" id="UP001432322">
    <property type="component" value="Unassembled WGS sequence"/>
</dbReference>
<dbReference type="InterPro" id="IPR002918">
    <property type="entry name" value="Lipase_EstA/Esterase_EstB"/>
</dbReference>
<dbReference type="PANTHER" id="PTHR32015">
    <property type="entry name" value="FASTING INDUCED LIPASE"/>
    <property type="match status" value="1"/>
</dbReference>
<evidence type="ECO:0000313" key="2">
    <source>
        <dbReference type="Proteomes" id="UP001432322"/>
    </source>
</evidence>
<dbReference type="InterPro" id="IPR029058">
    <property type="entry name" value="AB_hydrolase_fold"/>
</dbReference>
<evidence type="ECO:0008006" key="3">
    <source>
        <dbReference type="Google" id="ProtNLM"/>
    </source>
</evidence>
<dbReference type="SUPFAM" id="SSF53474">
    <property type="entry name" value="alpha/beta-Hydrolases"/>
    <property type="match status" value="1"/>
</dbReference>
<feature type="non-terminal residue" evidence="1">
    <location>
        <position position="1"/>
    </location>
</feature>
<dbReference type="Gene3D" id="3.40.50.1820">
    <property type="entry name" value="alpha/beta hydrolase"/>
    <property type="match status" value="1"/>
</dbReference>
<proteinExistence type="predicted"/>
<dbReference type="GO" id="GO:0016298">
    <property type="term" value="F:lipase activity"/>
    <property type="evidence" value="ECO:0007669"/>
    <property type="project" value="TreeGrafter"/>
</dbReference>
<evidence type="ECO:0000313" key="1">
    <source>
        <dbReference type="EMBL" id="GMT19794.1"/>
    </source>
</evidence>
<dbReference type="GO" id="GO:0016042">
    <property type="term" value="P:lipid catabolic process"/>
    <property type="evidence" value="ECO:0007669"/>
    <property type="project" value="InterPro"/>
</dbReference>
<dbReference type="PANTHER" id="PTHR32015:SF5">
    <property type="entry name" value="LIPASE RELATED"/>
    <property type="match status" value="1"/>
</dbReference>
<keyword evidence="2" id="KW-1185">Reference proteome</keyword>
<accession>A0AAV5VPU3</accession>
<reference evidence="1" key="1">
    <citation type="submission" date="2023-10" db="EMBL/GenBank/DDBJ databases">
        <title>Genome assembly of Pristionchus species.</title>
        <authorList>
            <person name="Yoshida K."/>
            <person name="Sommer R.J."/>
        </authorList>
    </citation>
    <scope>NUCLEOTIDE SEQUENCE</scope>
    <source>
        <strain evidence="1">RS5133</strain>
    </source>
</reference>
<gene>
    <name evidence="1" type="ORF">PFISCL1PPCAC_11091</name>
</gene>
<dbReference type="Pfam" id="PF01674">
    <property type="entry name" value="Lipase_2"/>
    <property type="match status" value="1"/>
</dbReference>
<organism evidence="1 2">
    <name type="scientific">Pristionchus fissidentatus</name>
    <dbReference type="NCBI Taxonomy" id="1538716"/>
    <lineage>
        <taxon>Eukaryota</taxon>
        <taxon>Metazoa</taxon>
        <taxon>Ecdysozoa</taxon>
        <taxon>Nematoda</taxon>
        <taxon>Chromadorea</taxon>
        <taxon>Rhabditida</taxon>
        <taxon>Rhabditina</taxon>
        <taxon>Diplogasteromorpha</taxon>
        <taxon>Diplogasteroidea</taxon>
        <taxon>Neodiplogasteridae</taxon>
        <taxon>Pristionchus</taxon>
    </lineage>
</organism>
<feature type="non-terminal residue" evidence="1">
    <location>
        <position position="293"/>
    </location>
</feature>
<dbReference type="AlphaFoldDB" id="A0AAV5VPU3"/>
<sequence>IVILSLFHSTSAHFSTDFTQYLDDTYGVGKRQYLERNDLQNRGSFGGRSRHGEALARNPVVFVHGVAHVAGSLNKEMTFYYKSRGYTDAELYATTYEDPKGDPLRWIHYTMKCDHVKRIRFMIEAVHGYTGRQVDVVAFSLGVPISRKAILGGKCVENGEEVGQRITNIVGTFIGVAGPNVGVAPIVNGISFALCAMSPLIPICNPVDGLFSGFCPFKSRFIDDINFHKHYEGGRVYSIGSKVDEVVGHMVCGDVSFTIATTFNLFFHKVNNYFQTFKHSGDVQIAMLSGSSF</sequence>
<protein>
    <recommendedName>
        <fullName evidence="3">Lipase</fullName>
    </recommendedName>
</protein>
<name>A0AAV5VPU3_9BILA</name>
<dbReference type="EMBL" id="BTSY01000003">
    <property type="protein sequence ID" value="GMT19794.1"/>
    <property type="molecule type" value="Genomic_DNA"/>
</dbReference>